<evidence type="ECO:0000313" key="1">
    <source>
        <dbReference type="EMBL" id="KKM92597.1"/>
    </source>
</evidence>
<dbReference type="AlphaFoldDB" id="A0A0F9PGZ6"/>
<protein>
    <submittedName>
        <fullName evidence="1">Uncharacterized protein</fullName>
    </submittedName>
</protein>
<sequence length="69" mass="7668">MSPSRFHWQDGWYFSRLEDGDVLMENEPLRVVIPAAEWASIVASVTPSGDTAETYSEAVRLHSGNRSAS</sequence>
<dbReference type="EMBL" id="LAZR01006371">
    <property type="protein sequence ID" value="KKM92597.1"/>
    <property type="molecule type" value="Genomic_DNA"/>
</dbReference>
<organism evidence="1">
    <name type="scientific">marine sediment metagenome</name>
    <dbReference type="NCBI Taxonomy" id="412755"/>
    <lineage>
        <taxon>unclassified sequences</taxon>
        <taxon>metagenomes</taxon>
        <taxon>ecological metagenomes</taxon>
    </lineage>
</organism>
<accession>A0A0F9PGZ6</accession>
<reference evidence="1" key="1">
    <citation type="journal article" date="2015" name="Nature">
        <title>Complex archaea that bridge the gap between prokaryotes and eukaryotes.</title>
        <authorList>
            <person name="Spang A."/>
            <person name="Saw J.H."/>
            <person name="Jorgensen S.L."/>
            <person name="Zaremba-Niedzwiedzka K."/>
            <person name="Martijn J."/>
            <person name="Lind A.E."/>
            <person name="van Eijk R."/>
            <person name="Schleper C."/>
            <person name="Guy L."/>
            <person name="Ettema T.J."/>
        </authorList>
    </citation>
    <scope>NUCLEOTIDE SEQUENCE</scope>
</reference>
<gene>
    <name evidence="1" type="ORF">LCGC14_1216970</name>
</gene>
<comment type="caution">
    <text evidence="1">The sequence shown here is derived from an EMBL/GenBank/DDBJ whole genome shotgun (WGS) entry which is preliminary data.</text>
</comment>
<proteinExistence type="predicted"/>
<name>A0A0F9PGZ6_9ZZZZ</name>